<feature type="transmembrane region" description="Helical" evidence="1">
    <location>
        <begin position="170"/>
        <end position="201"/>
    </location>
</feature>
<feature type="transmembrane region" description="Helical" evidence="1">
    <location>
        <begin position="213"/>
        <end position="235"/>
    </location>
</feature>
<dbReference type="Pfam" id="PF01757">
    <property type="entry name" value="Acyl_transf_3"/>
    <property type="match status" value="1"/>
</dbReference>
<protein>
    <submittedName>
        <fullName evidence="3">Acyltransferase</fullName>
    </submittedName>
</protein>
<feature type="transmembrane region" description="Helical" evidence="1">
    <location>
        <begin position="12"/>
        <end position="31"/>
    </location>
</feature>
<dbReference type="PANTHER" id="PTHR23028">
    <property type="entry name" value="ACETYLTRANSFERASE"/>
    <property type="match status" value="1"/>
</dbReference>
<keyword evidence="4" id="KW-1185">Reference proteome</keyword>
<feature type="transmembrane region" description="Helical" evidence="1">
    <location>
        <begin position="145"/>
        <end position="164"/>
    </location>
</feature>
<dbReference type="InterPro" id="IPR002656">
    <property type="entry name" value="Acyl_transf_3_dom"/>
</dbReference>
<keyword evidence="3" id="KW-0808">Transferase</keyword>
<feature type="transmembrane region" description="Helical" evidence="1">
    <location>
        <begin position="255"/>
        <end position="275"/>
    </location>
</feature>
<feature type="transmembrane region" description="Helical" evidence="1">
    <location>
        <begin position="79"/>
        <end position="96"/>
    </location>
</feature>
<organism evidence="3 4">
    <name type="scientific">Microbulbifer harenosus</name>
    <dbReference type="NCBI Taxonomy" id="2576840"/>
    <lineage>
        <taxon>Bacteria</taxon>
        <taxon>Pseudomonadati</taxon>
        <taxon>Pseudomonadota</taxon>
        <taxon>Gammaproteobacteria</taxon>
        <taxon>Cellvibrionales</taxon>
        <taxon>Microbulbiferaceae</taxon>
        <taxon>Microbulbifer</taxon>
    </lineage>
</organism>
<evidence type="ECO:0000256" key="1">
    <source>
        <dbReference type="SAM" id="Phobius"/>
    </source>
</evidence>
<feature type="transmembrane region" description="Helical" evidence="1">
    <location>
        <begin position="324"/>
        <end position="341"/>
    </location>
</feature>
<evidence type="ECO:0000313" key="3">
    <source>
        <dbReference type="EMBL" id="TLM76966.1"/>
    </source>
</evidence>
<evidence type="ECO:0000313" key="4">
    <source>
        <dbReference type="Proteomes" id="UP000306791"/>
    </source>
</evidence>
<dbReference type="EMBL" id="VANI01000011">
    <property type="protein sequence ID" value="TLM76966.1"/>
    <property type="molecule type" value="Genomic_DNA"/>
</dbReference>
<gene>
    <name evidence="3" type="ORF">FDY93_11425</name>
</gene>
<dbReference type="RefSeq" id="WP_138235874.1">
    <property type="nucleotide sequence ID" value="NZ_CP185860.1"/>
</dbReference>
<accession>A0ABY2UII6</accession>
<keyword evidence="1" id="KW-0472">Membrane</keyword>
<comment type="caution">
    <text evidence="3">The sequence shown here is derived from an EMBL/GenBank/DDBJ whole genome shotgun (WGS) entry which is preliminary data.</text>
</comment>
<evidence type="ECO:0000259" key="2">
    <source>
        <dbReference type="Pfam" id="PF01757"/>
    </source>
</evidence>
<name>A0ABY2UII6_9GAMM</name>
<proteinExistence type="predicted"/>
<dbReference type="InterPro" id="IPR050879">
    <property type="entry name" value="Acyltransferase_3"/>
</dbReference>
<keyword evidence="3" id="KW-0012">Acyltransferase</keyword>
<keyword evidence="1" id="KW-0812">Transmembrane</keyword>
<dbReference type="Proteomes" id="UP000306791">
    <property type="component" value="Unassembled WGS sequence"/>
</dbReference>
<reference evidence="3 4" key="1">
    <citation type="submission" date="2019-05" db="EMBL/GenBank/DDBJ databases">
        <title>Microbulbifer harenosus sp. nov., an alginate-degrading bacterium isolated from coastal sand.</title>
        <authorList>
            <person name="Huang H."/>
            <person name="Mo K."/>
            <person name="Bao S."/>
        </authorList>
    </citation>
    <scope>NUCLEOTIDE SEQUENCE [LARGE SCALE GENOMIC DNA]</scope>
    <source>
        <strain evidence="3 4">HB161719</strain>
    </source>
</reference>
<feature type="transmembrane region" description="Helical" evidence="1">
    <location>
        <begin position="296"/>
        <end position="318"/>
    </location>
</feature>
<keyword evidence="1" id="KW-1133">Transmembrane helix</keyword>
<feature type="transmembrane region" description="Helical" evidence="1">
    <location>
        <begin position="43"/>
        <end position="64"/>
    </location>
</feature>
<feature type="domain" description="Acyltransferase 3" evidence="2">
    <location>
        <begin position="9"/>
        <end position="338"/>
    </location>
</feature>
<dbReference type="GO" id="GO:0016746">
    <property type="term" value="F:acyltransferase activity"/>
    <property type="evidence" value="ECO:0007669"/>
    <property type="project" value="UniProtKB-KW"/>
</dbReference>
<sequence length="366" mass="41255">MISTGLSVYLHYLRFTAALIVLLSHFGYPRFSEGRWAWVRDFNLGSDAVIVFFVLSGLLIAHAADRTSGSLKQFSFDRITRLISVALPALILGFALDRLGAYISPEGYDFWYYNPLSLPETLLRGLTFSNEWTGMVTRMGTNGPYWSLSYEAAYYALFAVSLYLRGTRRVLLLTAGTLIFGPNVLLLMPTWLMGVALYAFIKNGNTIGRNASLGLSIGTAVIYLAALAASLPATLREYTDPLHPYFDLRFSDEPLWNNFLGLLVTLHLMGVAGLTRNYQPTKLSRSVSAWLSGGSFSLYLVHFPVMQLLCVLFLPQYSSWTSDAILLLITIATCYLFAGAFERPLERWRTICRSLFTHHWQWKLDR</sequence>